<feature type="transmembrane region" description="Helical" evidence="6">
    <location>
        <begin position="276"/>
        <end position="297"/>
    </location>
</feature>
<keyword evidence="9" id="KW-1185">Reference proteome</keyword>
<comment type="caution">
    <text evidence="8">The sequence shown here is derived from an EMBL/GenBank/DDBJ whole genome shotgun (WGS) entry which is preliminary data.</text>
</comment>
<gene>
    <name evidence="8" type="ORF">GCM10010260_05720</name>
</gene>
<name>A0A918I556_9ACTN</name>
<feature type="transmembrane region" description="Helical" evidence="6">
    <location>
        <begin position="21"/>
        <end position="43"/>
    </location>
</feature>
<evidence type="ECO:0000256" key="1">
    <source>
        <dbReference type="ARBA" id="ARBA00004651"/>
    </source>
</evidence>
<feature type="transmembrane region" description="Helical" evidence="6">
    <location>
        <begin position="718"/>
        <end position="743"/>
    </location>
</feature>
<evidence type="ECO:0000256" key="3">
    <source>
        <dbReference type="ARBA" id="ARBA00022692"/>
    </source>
</evidence>
<feature type="transmembrane region" description="Helical" evidence="6">
    <location>
        <begin position="235"/>
        <end position="256"/>
    </location>
</feature>
<keyword evidence="4 6" id="KW-1133">Transmembrane helix</keyword>
<dbReference type="EMBL" id="BMTD01000001">
    <property type="protein sequence ID" value="GGU76364.1"/>
    <property type="molecule type" value="Genomic_DNA"/>
</dbReference>
<reference evidence="8" key="1">
    <citation type="journal article" date="2014" name="Int. J. Syst. Evol. Microbiol.">
        <title>Complete genome sequence of Corynebacterium casei LMG S-19264T (=DSM 44701T), isolated from a smear-ripened cheese.</title>
        <authorList>
            <consortium name="US DOE Joint Genome Institute (JGI-PGF)"/>
            <person name="Walter F."/>
            <person name="Albersmeier A."/>
            <person name="Kalinowski J."/>
            <person name="Ruckert C."/>
        </authorList>
    </citation>
    <scope>NUCLEOTIDE SEQUENCE</scope>
    <source>
        <strain evidence="8">JCM 4369</strain>
    </source>
</reference>
<dbReference type="Pfam" id="PF02687">
    <property type="entry name" value="FtsX"/>
    <property type="match status" value="1"/>
</dbReference>
<feature type="transmembrane region" description="Helical" evidence="6">
    <location>
        <begin position="407"/>
        <end position="429"/>
    </location>
</feature>
<keyword evidence="2" id="KW-1003">Cell membrane</keyword>
<feature type="transmembrane region" description="Helical" evidence="6">
    <location>
        <begin position="680"/>
        <end position="698"/>
    </location>
</feature>
<protein>
    <recommendedName>
        <fullName evidence="7">ABC3 transporter permease C-terminal domain-containing protein</fullName>
    </recommendedName>
</protein>
<feature type="transmembrane region" description="Helical" evidence="6">
    <location>
        <begin position="185"/>
        <end position="206"/>
    </location>
</feature>
<comment type="subcellular location">
    <subcellularLocation>
        <location evidence="1">Cell membrane</location>
        <topology evidence="1">Multi-pass membrane protein</topology>
    </subcellularLocation>
</comment>
<evidence type="ECO:0000259" key="7">
    <source>
        <dbReference type="Pfam" id="PF02687"/>
    </source>
</evidence>
<reference evidence="8" key="2">
    <citation type="submission" date="2020-09" db="EMBL/GenBank/DDBJ databases">
        <authorList>
            <person name="Sun Q."/>
            <person name="Ohkuma M."/>
        </authorList>
    </citation>
    <scope>NUCLEOTIDE SEQUENCE</scope>
    <source>
        <strain evidence="8">JCM 4369</strain>
    </source>
</reference>
<feature type="transmembrane region" description="Helical" evidence="6">
    <location>
        <begin position="356"/>
        <end position="381"/>
    </location>
</feature>
<feature type="domain" description="ABC3 transporter permease C-terminal" evidence="7">
    <location>
        <begin position="189"/>
        <end position="298"/>
    </location>
</feature>
<accession>A0A918I556</accession>
<dbReference type="GO" id="GO:0005886">
    <property type="term" value="C:plasma membrane"/>
    <property type="evidence" value="ECO:0007669"/>
    <property type="project" value="UniProtKB-SubCell"/>
</dbReference>
<evidence type="ECO:0000313" key="9">
    <source>
        <dbReference type="Proteomes" id="UP000618795"/>
    </source>
</evidence>
<sequence length="754" mass="79071">MGLRLLLGSGRGNRIRFALMALGGSIGVCCLAIVLTIPGILAAQDGRVAARQPVAVHGVSADEKGNFPLWLERTDPYGSRPLTRIFLARGTKAVEAPPGLKVVPARGEVFVSPRLHELLRAEPGLMHRLPGREVGLIGAQGLARPEELIAYVGMSRGDLSDGWPFMGFGTTWAPNTTVEQSTLNILRFTMAGIVLLPLAVFLSVCARLSAAERARRLAALRLLGMSAREVQRVNAAETVAAAGIGALIGLGEYWALNQFVSRVGLPRFTWYPSDGALSGSTLVACLVGCPMLAWLVARASARKAAANPLAVRRTAVEKQASAWGFLPLVAGLGIAAGYCLAGATGHAPHDTGLPSVLIPSAVVLIGVGLVTTLTSTCRYVARRVARSTSSVALGLAMRRNEAEPGGALRVASGLVVLVFAASLAQGILIELDQVTKNTSPIQAYDIPYAQLTTAQRQSLERMPDVRARVVTMESSLVGASETVWSPEVVVATCTQLRAVTSRVGGCVDGQPLRLWSSNGSQDGPAQAGEKLRLQLGGGHRNASITVPKRMVRYREFEGSLVLGSQSILVPPSELPLSARPESATFTLISNSDSDTVRRVLDGIGHVAPTIDVIPQGLNITALQQIAVVKTLLGLGMVLGAVIGVAAYVVAATDRAVERRPQVTALTLLGARPRTLRAVQVAQVVLPLAVGLLLAIVTGKTAESSYLVTGGGTVFWDGAGLPFLLGGTLCVVAVAALGSLPLVGRRIDPELIRRD</sequence>
<dbReference type="AlphaFoldDB" id="A0A918I556"/>
<feature type="transmembrane region" description="Helical" evidence="6">
    <location>
        <begin position="631"/>
        <end position="650"/>
    </location>
</feature>
<evidence type="ECO:0000256" key="5">
    <source>
        <dbReference type="ARBA" id="ARBA00023136"/>
    </source>
</evidence>
<organism evidence="8 9">
    <name type="scientific">Streptomyces filipinensis</name>
    <dbReference type="NCBI Taxonomy" id="66887"/>
    <lineage>
        <taxon>Bacteria</taxon>
        <taxon>Bacillati</taxon>
        <taxon>Actinomycetota</taxon>
        <taxon>Actinomycetes</taxon>
        <taxon>Kitasatosporales</taxon>
        <taxon>Streptomycetaceae</taxon>
        <taxon>Streptomyces</taxon>
    </lineage>
</organism>
<dbReference type="Proteomes" id="UP000618795">
    <property type="component" value="Unassembled WGS sequence"/>
</dbReference>
<proteinExistence type="predicted"/>
<dbReference type="InterPro" id="IPR003838">
    <property type="entry name" value="ABC3_permease_C"/>
</dbReference>
<evidence type="ECO:0000313" key="8">
    <source>
        <dbReference type="EMBL" id="GGU76364.1"/>
    </source>
</evidence>
<keyword evidence="5 6" id="KW-0472">Membrane</keyword>
<evidence type="ECO:0000256" key="2">
    <source>
        <dbReference type="ARBA" id="ARBA00022475"/>
    </source>
</evidence>
<evidence type="ECO:0000256" key="6">
    <source>
        <dbReference type="SAM" id="Phobius"/>
    </source>
</evidence>
<feature type="transmembrane region" description="Helical" evidence="6">
    <location>
        <begin position="322"/>
        <end position="344"/>
    </location>
</feature>
<evidence type="ECO:0000256" key="4">
    <source>
        <dbReference type="ARBA" id="ARBA00022989"/>
    </source>
</evidence>
<keyword evidence="3 6" id="KW-0812">Transmembrane</keyword>